<dbReference type="SUPFAM" id="SSF88713">
    <property type="entry name" value="Glycoside hydrolase/deacetylase"/>
    <property type="match status" value="1"/>
</dbReference>
<evidence type="ECO:0000256" key="3">
    <source>
        <dbReference type="SAM" id="MobiDB-lite"/>
    </source>
</evidence>
<dbReference type="RefSeq" id="WP_194701042.1">
    <property type="nucleotide sequence ID" value="NZ_JADKNH010000003.1"/>
</dbReference>
<dbReference type="Pfam" id="PF01522">
    <property type="entry name" value="Polysacc_deac_1"/>
    <property type="match status" value="1"/>
</dbReference>
<protein>
    <submittedName>
        <fullName evidence="6">Polysaccharide deacetylase family protein</fullName>
    </submittedName>
</protein>
<dbReference type="Proteomes" id="UP000614200">
    <property type="component" value="Unassembled WGS sequence"/>
</dbReference>
<evidence type="ECO:0000313" key="7">
    <source>
        <dbReference type="Proteomes" id="UP000614200"/>
    </source>
</evidence>
<feature type="signal peptide" evidence="4">
    <location>
        <begin position="1"/>
        <end position="22"/>
    </location>
</feature>
<dbReference type="Gene3D" id="3.20.20.370">
    <property type="entry name" value="Glycoside hydrolase/deacetylase"/>
    <property type="match status" value="1"/>
</dbReference>
<evidence type="ECO:0000256" key="1">
    <source>
        <dbReference type="ARBA" id="ARBA00004613"/>
    </source>
</evidence>
<feature type="compositionally biased region" description="Low complexity" evidence="3">
    <location>
        <begin position="44"/>
        <end position="55"/>
    </location>
</feature>
<gene>
    <name evidence="6" type="ORF">ISU02_06730</name>
</gene>
<dbReference type="InterPro" id="IPR051398">
    <property type="entry name" value="Polysacch_Deacetylase"/>
</dbReference>
<comment type="subcellular location">
    <subcellularLocation>
        <location evidence="1">Secreted</location>
    </subcellularLocation>
</comment>
<evidence type="ECO:0000256" key="2">
    <source>
        <dbReference type="ARBA" id="ARBA00022729"/>
    </source>
</evidence>
<keyword evidence="2 4" id="KW-0732">Signal</keyword>
<dbReference type="InterPro" id="IPR002509">
    <property type="entry name" value="NODB_dom"/>
</dbReference>
<dbReference type="PANTHER" id="PTHR34216:SF3">
    <property type="entry name" value="POLY-BETA-1,6-N-ACETYL-D-GLUCOSAMINE N-DEACETYLASE"/>
    <property type="match status" value="1"/>
</dbReference>
<feature type="domain" description="NodB homology" evidence="5">
    <location>
        <begin position="166"/>
        <end position="294"/>
    </location>
</feature>
<name>A0ABR9ZS57_9FIRM</name>
<dbReference type="InterPro" id="IPR011330">
    <property type="entry name" value="Glyco_hydro/deAcase_b/a-brl"/>
</dbReference>
<dbReference type="EMBL" id="JADKNH010000003">
    <property type="protein sequence ID" value="MBF4692806.1"/>
    <property type="molecule type" value="Genomic_DNA"/>
</dbReference>
<comment type="caution">
    <text evidence="6">The sequence shown here is derived from an EMBL/GenBank/DDBJ whole genome shotgun (WGS) entry which is preliminary data.</text>
</comment>
<accession>A0ABR9ZS57</accession>
<keyword evidence="7" id="KW-1185">Reference proteome</keyword>
<organism evidence="6 7">
    <name type="scientific">Fusibacter ferrireducens</name>
    <dbReference type="NCBI Taxonomy" id="2785058"/>
    <lineage>
        <taxon>Bacteria</taxon>
        <taxon>Bacillati</taxon>
        <taxon>Bacillota</taxon>
        <taxon>Clostridia</taxon>
        <taxon>Eubacteriales</taxon>
        <taxon>Eubacteriales Family XII. Incertae Sedis</taxon>
        <taxon>Fusibacter</taxon>
    </lineage>
</organism>
<sequence length="401" mass="45407">MKSIGKFLVMIILAASILAGCAASTGLKVNSDEPIQAHSESDVTSPTETPTAPEGTENHIEDTEAEQTTQTAQTSQTDKTDWADATEAETVKTTANELDYQMIKPDESKEIMLIMYHNLGEKNTDYGRTVESFKQDLERLYDMGFRTLSMKDYIENNITTEAGYTPVVLTFDDGHISNFKYIEDDGKLVIDPDCVVGIMDEFSKTHPGFGRNAIFYLNYGNAFGQAEYLDQKITYLLENGYEIGNHTFSHEDLSTLNAEGIQTALGKNAALYHELNPEILMNTLALPYGKRPDDDNLRAYIDSGQYEHYNYENKAILAVGWKPDYPTYHVKHNYRYVYRVQSGDGEMQLTWWLDNYLKSPSKRFISDGDPGRISVPAKYSDQIDANKVGERELYFYELESN</sequence>
<feature type="region of interest" description="Disordered" evidence="3">
    <location>
        <begin position="33"/>
        <end position="84"/>
    </location>
</feature>
<dbReference type="PROSITE" id="PS51257">
    <property type="entry name" value="PROKAR_LIPOPROTEIN"/>
    <property type="match status" value="1"/>
</dbReference>
<reference evidence="6 7" key="1">
    <citation type="submission" date="2020-11" db="EMBL/GenBank/DDBJ databases">
        <title>Fusibacter basophilias sp. nov.</title>
        <authorList>
            <person name="Qiu D."/>
        </authorList>
    </citation>
    <scope>NUCLEOTIDE SEQUENCE [LARGE SCALE GENOMIC DNA]</scope>
    <source>
        <strain evidence="6 7">Q10-2</strain>
    </source>
</reference>
<feature type="chain" id="PRO_5045485634" evidence="4">
    <location>
        <begin position="23"/>
        <end position="401"/>
    </location>
</feature>
<evidence type="ECO:0000256" key="4">
    <source>
        <dbReference type="SAM" id="SignalP"/>
    </source>
</evidence>
<dbReference type="PANTHER" id="PTHR34216">
    <property type="match status" value="1"/>
</dbReference>
<proteinExistence type="predicted"/>
<evidence type="ECO:0000313" key="6">
    <source>
        <dbReference type="EMBL" id="MBF4692806.1"/>
    </source>
</evidence>
<evidence type="ECO:0000259" key="5">
    <source>
        <dbReference type="Pfam" id="PF01522"/>
    </source>
</evidence>
<feature type="compositionally biased region" description="Low complexity" evidence="3">
    <location>
        <begin position="66"/>
        <end position="77"/>
    </location>
</feature>